<proteinExistence type="predicted"/>
<evidence type="ECO:0000313" key="3">
    <source>
        <dbReference type="Proteomes" id="UP001168146"/>
    </source>
</evidence>
<evidence type="ECO:0000256" key="1">
    <source>
        <dbReference type="SAM" id="MobiDB-lite"/>
    </source>
</evidence>
<organism evidence="2 3">
    <name type="scientific">Friedmanniomyces endolithicus</name>
    <dbReference type="NCBI Taxonomy" id="329885"/>
    <lineage>
        <taxon>Eukaryota</taxon>
        <taxon>Fungi</taxon>
        <taxon>Dikarya</taxon>
        <taxon>Ascomycota</taxon>
        <taxon>Pezizomycotina</taxon>
        <taxon>Dothideomycetes</taxon>
        <taxon>Dothideomycetidae</taxon>
        <taxon>Mycosphaerellales</taxon>
        <taxon>Teratosphaeriaceae</taxon>
        <taxon>Friedmanniomyces</taxon>
    </lineage>
</organism>
<sequence>MQGKTDWDSAETWQRVVASMIATGAKNDSVPVSATGIIPHHGSSIFTNPSQPDLKAMAIAYGCTYDTLENRFRNIKKLAITLKQEIDSGERGEVVAPARAKSSPNTPRKPKTPKKDPLSAVANGRVSKASPSKRGGGKKEPLGTQPSSFAEAMGNVDMSSFVHDDEGEDYGFMAADLFDGMDS</sequence>
<dbReference type="EMBL" id="JASUXU010000009">
    <property type="protein sequence ID" value="KAK0324789.1"/>
    <property type="molecule type" value="Genomic_DNA"/>
</dbReference>
<reference evidence="2" key="1">
    <citation type="submission" date="2021-12" db="EMBL/GenBank/DDBJ databases">
        <title>Black yeast isolated from Biological Soil Crust.</title>
        <authorList>
            <person name="Kurbessoian T."/>
        </authorList>
    </citation>
    <scope>NUCLEOTIDE SEQUENCE</scope>
    <source>
        <strain evidence="2">CCFEE 5208</strain>
    </source>
</reference>
<evidence type="ECO:0000313" key="2">
    <source>
        <dbReference type="EMBL" id="KAK0324789.1"/>
    </source>
</evidence>
<protein>
    <submittedName>
        <fullName evidence="2">Uncharacterized protein</fullName>
    </submittedName>
</protein>
<gene>
    <name evidence="2" type="ORF">LTR82_004494</name>
</gene>
<dbReference type="AlphaFoldDB" id="A0AAN6JCP2"/>
<accession>A0AAN6JCP2</accession>
<feature type="region of interest" description="Disordered" evidence="1">
    <location>
        <begin position="86"/>
        <end position="151"/>
    </location>
</feature>
<comment type="caution">
    <text evidence="2">The sequence shown here is derived from an EMBL/GenBank/DDBJ whole genome shotgun (WGS) entry which is preliminary data.</text>
</comment>
<dbReference type="Proteomes" id="UP001168146">
    <property type="component" value="Unassembled WGS sequence"/>
</dbReference>
<name>A0AAN6JCP2_9PEZI</name>